<gene>
    <name evidence="1" type="ORF">S06H3_33881</name>
</gene>
<feature type="non-terminal residue" evidence="1">
    <location>
        <position position="1"/>
    </location>
</feature>
<dbReference type="AlphaFoldDB" id="X1M1Q7"/>
<dbReference type="Gene3D" id="2.60.120.260">
    <property type="entry name" value="Galactose-binding domain-like"/>
    <property type="match status" value="1"/>
</dbReference>
<evidence type="ECO:0000313" key="1">
    <source>
        <dbReference type="EMBL" id="GAI25507.1"/>
    </source>
</evidence>
<organism evidence="1">
    <name type="scientific">marine sediment metagenome</name>
    <dbReference type="NCBI Taxonomy" id="412755"/>
    <lineage>
        <taxon>unclassified sequences</taxon>
        <taxon>metagenomes</taxon>
        <taxon>ecological metagenomes</taxon>
    </lineage>
</organism>
<reference evidence="1" key="1">
    <citation type="journal article" date="2014" name="Front. Microbiol.">
        <title>High frequency of phylogenetically diverse reductive dehalogenase-homologous genes in deep subseafloor sedimentary metagenomes.</title>
        <authorList>
            <person name="Kawai M."/>
            <person name="Futagami T."/>
            <person name="Toyoda A."/>
            <person name="Takaki Y."/>
            <person name="Nishi S."/>
            <person name="Hori S."/>
            <person name="Arai W."/>
            <person name="Tsubouchi T."/>
            <person name="Morono Y."/>
            <person name="Uchiyama I."/>
            <person name="Ito T."/>
            <person name="Fujiyama A."/>
            <person name="Inagaki F."/>
            <person name="Takami H."/>
        </authorList>
    </citation>
    <scope>NUCLEOTIDE SEQUENCE</scope>
    <source>
        <strain evidence="1">Expedition CK06-06</strain>
    </source>
</reference>
<comment type="caution">
    <text evidence="1">The sequence shown here is derived from an EMBL/GenBank/DDBJ whole genome shotgun (WGS) entry which is preliminary data.</text>
</comment>
<dbReference type="EMBL" id="BARV01020277">
    <property type="protein sequence ID" value="GAI25507.1"/>
    <property type="molecule type" value="Genomic_DNA"/>
</dbReference>
<feature type="non-terminal residue" evidence="1">
    <location>
        <position position="275"/>
    </location>
</feature>
<protein>
    <submittedName>
        <fullName evidence="1">Uncharacterized protein</fullName>
    </submittedName>
</protein>
<proteinExistence type="predicted"/>
<sequence length="275" mass="29311">YDKSSYYGMKLQVDYDDAVTVWLNGTQIYKTANSPDVGANDIWDKTASASRTADGDADKNPDYTNGTFDVTNYMSSLNEGSNFLAIGNWNSATTSSDLAAGIKLYLTTEITTTIASEYHSGTPAVPPSYIYTQSTGNCLGTFKFDGVGTISNITITAYGTCDAPNDLENVKLFQDDGDGNWESLEDTTQLGSTTTFSGSSSTATFSGFSLVACSTCYVHVVLDVKSIASHNDTIGIQISQSSDVISTKNVTASSWPVQLGASTIRDVSSKGEFRP</sequence>
<name>X1M1Q7_9ZZZZ</name>
<accession>X1M1Q7</accession>